<dbReference type="EMBL" id="LAZR01008345">
    <property type="protein sequence ID" value="KKM79365.1"/>
    <property type="molecule type" value="Genomic_DNA"/>
</dbReference>
<evidence type="ECO:0000313" key="1">
    <source>
        <dbReference type="EMBL" id="KKM79365.1"/>
    </source>
</evidence>
<name>A0A0F9MRV7_9ZZZZ</name>
<dbReference type="AlphaFoldDB" id="A0A0F9MRV7"/>
<accession>A0A0F9MRV7</accession>
<gene>
    <name evidence="1" type="ORF">LCGC14_1350590</name>
</gene>
<protein>
    <submittedName>
        <fullName evidence="1">Uncharacterized protein</fullName>
    </submittedName>
</protein>
<sequence length="39" mass="3753">MGFGVKQADLAAILADTGTTLPATGIRPLGALTAGRAGV</sequence>
<organism evidence="1">
    <name type="scientific">marine sediment metagenome</name>
    <dbReference type="NCBI Taxonomy" id="412755"/>
    <lineage>
        <taxon>unclassified sequences</taxon>
        <taxon>metagenomes</taxon>
        <taxon>ecological metagenomes</taxon>
    </lineage>
</organism>
<comment type="caution">
    <text evidence="1">The sequence shown here is derived from an EMBL/GenBank/DDBJ whole genome shotgun (WGS) entry which is preliminary data.</text>
</comment>
<proteinExistence type="predicted"/>
<reference evidence="1" key="1">
    <citation type="journal article" date="2015" name="Nature">
        <title>Complex archaea that bridge the gap between prokaryotes and eukaryotes.</title>
        <authorList>
            <person name="Spang A."/>
            <person name="Saw J.H."/>
            <person name="Jorgensen S.L."/>
            <person name="Zaremba-Niedzwiedzka K."/>
            <person name="Martijn J."/>
            <person name="Lind A.E."/>
            <person name="van Eijk R."/>
            <person name="Schleper C."/>
            <person name="Guy L."/>
            <person name="Ettema T.J."/>
        </authorList>
    </citation>
    <scope>NUCLEOTIDE SEQUENCE</scope>
</reference>